<reference evidence="9" key="1">
    <citation type="submission" date="2018-06" db="EMBL/GenBank/DDBJ databases">
        <title>Genome assembly of Danube salmon.</title>
        <authorList>
            <person name="Macqueen D.J."/>
            <person name="Gundappa M.K."/>
        </authorList>
    </citation>
    <scope>NUCLEOTIDE SEQUENCE [LARGE SCALE GENOMIC DNA]</scope>
</reference>
<dbReference type="InterPro" id="IPR009030">
    <property type="entry name" value="Growth_fac_rcpt_cys_sf"/>
</dbReference>
<evidence type="ECO:0000256" key="4">
    <source>
        <dbReference type="ARBA" id="ARBA00023157"/>
    </source>
</evidence>
<feature type="domain" description="EGF-like" evidence="7">
    <location>
        <begin position="34"/>
        <end position="72"/>
    </location>
</feature>
<dbReference type="SUPFAM" id="SSF57184">
    <property type="entry name" value="Growth factor receptor domain"/>
    <property type="match status" value="1"/>
</dbReference>
<comment type="caution">
    <text evidence="6">Lacks conserved residue(s) required for the propagation of feature annotation.</text>
</comment>
<evidence type="ECO:0000313" key="8">
    <source>
        <dbReference type="Ensembl" id="ENSHHUP00000015234.1"/>
    </source>
</evidence>
<sequence>MCYNTRGRFYCHCRPGFRSTNALMFTSLTGECKDLNECLENPQVCGNNTICLNTIGSYNCQCLSGFRSTTTVNFTALTGECKDLNECLENPQVCGNNTICLNTIGSYNCQCLPGFRVSTNTGRCEDEDECVRVPPVCGALGMCTNTPGRYTCNCPSGLSNHGNNTAPCTGEVAEATVALTSYPRTLTSDLRPHDPHSLKTPVRSHNAWRTCLTHQLTPSQDRAAI</sequence>
<dbReference type="PROSITE" id="PS01186">
    <property type="entry name" value="EGF_2"/>
    <property type="match status" value="1"/>
</dbReference>
<keyword evidence="5" id="KW-0325">Glycoprotein</keyword>
<feature type="domain" description="EGF-like" evidence="7">
    <location>
        <begin position="126"/>
        <end position="164"/>
    </location>
</feature>
<dbReference type="GO" id="GO:0005509">
    <property type="term" value="F:calcium ion binding"/>
    <property type="evidence" value="ECO:0007669"/>
    <property type="project" value="InterPro"/>
</dbReference>
<reference evidence="8" key="2">
    <citation type="submission" date="2025-08" db="UniProtKB">
        <authorList>
            <consortium name="Ensembl"/>
        </authorList>
    </citation>
    <scope>IDENTIFICATION</scope>
</reference>
<protein>
    <recommendedName>
        <fullName evidence="7">EGF-like domain-containing protein</fullName>
    </recommendedName>
</protein>
<evidence type="ECO:0000259" key="7">
    <source>
        <dbReference type="PROSITE" id="PS50026"/>
    </source>
</evidence>
<dbReference type="PROSITE" id="PS00010">
    <property type="entry name" value="ASX_HYDROXYL"/>
    <property type="match status" value="3"/>
</dbReference>
<dbReference type="InterPro" id="IPR051586">
    <property type="entry name" value="PKC-binding_NELL"/>
</dbReference>
<dbReference type="InterPro" id="IPR000152">
    <property type="entry name" value="EGF-type_Asp/Asn_hydroxyl_site"/>
</dbReference>
<evidence type="ECO:0000256" key="6">
    <source>
        <dbReference type="PROSITE-ProRule" id="PRU00076"/>
    </source>
</evidence>
<name>A0A4W5KVR1_9TELE</name>
<feature type="domain" description="EGF-like" evidence="7">
    <location>
        <begin position="83"/>
        <end position="125"/>
    </location>
</feature>
<dbReference type="Ensembl" id="ENSHHUT00000015768.1">
    <property type="protein sequence ID" value="ENSHHUP00000015234.1"/>
    <property type="gene ID" value="ENSHHUG00000009463.1"/>
</dbReference>
<dbReference type="PROSITE" id="PS50026">
    <property type="entry name" value="EGF_3"/>
    <property type="match status" value="3"/>
</dbReference>
<dbReference type="GO" id="GO:0005615">
    <property type="term" value="C:extracellular space"/>
    <property type="evidence" value="ECO:0007669"/>
    <property type="project" value="TreeGrafter"/>
</dbReference>
<organism evidence="8 9">
    <name type="scientific">Hucho hucho</name>
    <name type="common">huchen</name>
    <dbReference type="NCBI Taxonomy" id="62062"/>
    <lineage>
        <taxon>Eukaryota</taxon>
        <taxon>Metazoa</taxon>
        <taxon>Chordata</taxon>
        <taxon>Craniata</taxon>
        <taxon>Vertebrata</taxon>
        <taxon>Euteleostomi</taxon>
        <taxon>Actinopterygii</taxon>
        <taxon>Neopterygii</taxon>
        <taxon>Teleostei</taxon>
        <taxon>Protacanthopterygii</taxon>
        <taxon>Salmoniformes</taxon>
        <taxon>Salmonidae</taxon>
        <taxon>Salmoninae</taxon>
        <taxon>Hucho</taxon>
    </lineage>
</organism>
<evidence type="ECO:0000313" key="9">
    <source>
        <dbReference type="Proteomes" id="UP000314982"/>
    </source>
</evidence>
<keyword evidence="2" id="KW-0732">Signal</keyword>
<keyword evidence="9" id="KW-1185">Reference proteome</keyword>
<dbReference type="SMART" id="SM00181">
    <property type="entry name" value="EGF"/>
    <property type="match status" value="3"/>
</dbReference>
<keyword evidence="4" id="KW-1015">Disulfide bond</keyword>
<dbReference type="InterPro" id="IPR000742">
    <property type="entry name" value="EGF"/>
</dbReference>
<dbReference type="GO" id="GO:0030855">
    <property type="term" value="P:epithelial cell differentiation"/>
    <property type="evidence" value="ECO:0007669"/>
    <property type="project" value="UniProtKB-ARBA"/>
</dbReference>
<dbReference type="CDD" id="cd00054">
    <property type="entry name" value="EGF_CA"/>
    <property type="match status" value="3"/>
</dbReference>
<dbReference type="GO" id="GO:0008201">
    <property type="term" value="F:heparin binding"/>
    <property type="evidence" value="ECO:0007669"/>
    <property type="project" value="TreeGrafter"/>
</dbReference>
<evidence type="ECO:0000256" key="1">
    <source>
        <dbReference type="ARBA" id="ARBA00022536"/>
    </source>
</evidence>
<dbReference type="InterPro" id="IPR049883">
    <property type="entry name" value="NOTCH1_EGF-like"/>
</dbReference>
<dbReference type="Proteomes" id="UP000314982">
    <property type="component" value="Unassembled WGS sequence"/>
</dbReference>
<dbReference type="PANTHER" id="PTHR24042">
    <property type="entry name" value="NEL HOMOLOG"/>
    <property type="match status" value="1"/>
</dbReference>
<dbReference type="PROSITE" id="PS01187">
    <property type="entry name" value="EGF_CA"/>
    <property type="match status" value="2"/>
</dbReference>
<keyword evidence="1 6" id="KW-0245">EGF-like domain</keyword>
<evidence type="ECO:0000256" key="2">
    <source>
        <dbReference type="ARBA" id="ARBA00022729"/>
    </source>
</evidence>
<dbReference type="SMART" id="SM00179">
    <property type="entry name" value="EGF_CA"/>
    <property type="match status" value="3"/>
</dbReference>
<dbReference type="FunFam" id="2.10.25.10:FF:000003">
    <property type="entry name" value="fibrillin-1 isoform X1"/>
    <property type="match status" value="1"/>
</dbReference>
<dbReference type="Gene3D" id="2.10.25.10">
    <property type="entry name" value="Laminin"/>
    <property type="match status" value="4"/>
</dbReference>
<proteinExistence type="predicted"/>
<reference evidence="8" key="3">
    <citation type="submission" date="2025-09" db="UniProtKB">
        <authorList>
            <consortium name="Ensembl"/>
        </authorList>
    </citation>
    <scope>IDENTIFICATION</scope>
</reference>
<dbReference type="Pfam" id="PF07645">
    <property type="entry name" value="EGF_CA"/>
    <property type="match status" value="4"/>
</dbReference>
<dbReference type="PANTHER" id="PTHR24042:SF5">
    <property type="entry name" value="EGF-LIKE CALCIUM-BINDING DOMAIN-CONTAINING PROTEIN"/>
    <property type="match status" value="1"/>
</dbReference>
<dbReference type="InterPro" id="IPR001881">
    <property type="entry name" value="EGF-like_Ca-bd_dom"/>
</dbReference>
<evidence type="ECO:0000256" key="5">
    <source>
        <dbReference type="ARBA" id="ARBA00023180"/>
    </source>
</evidence>
<dbReference type="InterPro" id="IPR018097">
    <property type="entry name" value="EGF_Ca-bd_CS"/>
</dbReference>
<evidence type="ECO:0000256" key="3">
    <source>
        <dbReference type="ARBA" id="ARBA00022737"/>
    </source>
</evidence>
<dbReference type="GeneTree" id="ENSGT00940000164218"/>
<dbReference type="FunFam" id="2.10.25.10:FF:000038">
    <property type="entry name" value="Fibrillin 2"/>
    <property type="match status" value="2"/>
</dbReference>
<dbReference type="AlphaFoldDB" id="A0A4W5KVR1"/>
<keyword evidence="3" id="KW-0677">Repeat</keyword>
<accession>A0A4W5KVR1</accession>